<reference evidence="1" key="1">
    <citation type="submission" date="2012-02" db="EMBL/GenBank/DDBJ databases">
        <title>Whole genome shotgun sequence of Gordonia otitidis NBRC 100426.</title>
        <authorList>
            <person name="Yoshida I."/>
            <person name="Hosoyama A."/>
            <person name="Tsuchikane K."/>
            <person name="Katsumata H."/>
            <person name="Yamazaki S."/>
            <person name="Fujita N."/>
        </authorList>
    </citation>
    <scope>NUCLEOTIDE SEQUENCE [LARGE SCALE GENOMIC DNA]</scope>
    <source>
        <strain evidence="1">NBRC 100426</strain>
    </source>
</reference>
<dbReference type="EMBL" id="BAFB01000100">
    <property type="protein sequence ID" value="GAB34296.1"/>
    <property type="molecule type" value="Genomic_DNA"/>
</dbReference>
<proteinExistence type="predicted"/>
<evidence type="ECO:0000313" key="1">
    <source>
        <dbReference type="EMBL" id="GAB34296.1"/>
    </source>
</evidence>
<gene>
    <name evidence="1" type="ORF">GOOTI_100_00190</name>
</gene>
<accession>H5TLD8</accession>
<protein>
    <submittedName>
        <fullName evidence="1">Uncharacterized protein</fullName>
    </submittedName>
</protein>
<name>H5TLD8_GORO1</name>
<dbReference type="AlphaFoldDB" id="H5TLD8"/>
<sequence length="63" mass="6320">MDIGYGTLPASGSNVVVRLNDFPISKDGDGGVATHRAVLGHVPSVVGHDGVSAGAGIDIVTHR</sequence>
<comment type="caution">
    <text evidence="1">The sequence shown here is derived from an EMBL/GenBank/DDBJ whole genome shotgun (WGS) entry which is preliminary data.</text>
</comment>
<dbReference type="Proteomes" id="UP000005038">
    <property type="component" value="Unassembled WGS sequence"/>
</dbReference>
<dbReference type="STRING" id="1108044.GOOTI_100_00190"/>
<keyword evidence="2" id="KW-1185">Reference proteome</keyword>
<organism evidence="1 2">
    <name type="scientific">Gordonia otitidis (strain DSM 44809 / CCUG 52243 / JCM 12355 / NBRC 100426 / IFM 10032)</name>
    <dbReference type="NCBI Taxonomy" id="1108044"/>
    <lineage>
        <taxon>Bacteria</taxon>
        <taxon>Bacillati</taxon>
        <taxon>Actinomycetota</taxon>
        <taxon>Actinomycetes</taxon>
        <taxon>Mycobacteriales</taxon>
        <taxon>Gordoniaceae</taxon>
        <taxon>Gordonia</taxon>
    </lineage>
</organism>
<evidence type="ECO:0000313" key="2">
    <source>
        <dbReference type="Proteomes" id="UP000005038"/>
    </source>
</evidence>